<accession>A0ABN2S8D9</accession>
<reference evidence="3 4" key="1">
    <citation type="journal article" date="2019" name="Int. J. Syst. Evol. Microbiol.">
        <title>The Global Catalogue of Microorganisms (GCM) 10K type strain sequencing project: providing services to taxonomists for standard genome sequencing and annotation.</title>
        <authorList>
            <consortium name="The Broad Institute Genomics Platform"/>
            <consortium name="The Broad Institute Genome Sequencing Center for Infectious Disease"/>
            <person name="Wu L."/>
            <person name="Ma J."/>
        </authorList>
    </citation>
    <scope>NUCLEOTIDE SEQUENCE [LARGE SCALE GENOMIC DNA]</scope>
    <source>
        <strain evidence="3 4">JCM 14902</strain>
    </source>
</reference>
<name>A0ABN2S8D9_9MICO</name>
<dbReference type="SUPFAM" id="SSF48452">
    <property type="entry name" value="TPR-like"/>
    <property type="match status" value="1"/>
</dbReference>
<dbReference type="PRINTS" id="PR00364">
    <property type="entry name" value="DISEASERSIST"/>
</dbReference>
<dbReference type="Pfam" id="PF25872">
    <property type="entry name" value="HTH_77"/>
    <property type="match status" value="1"/>
</dbReference>
<dbReference type="Gene3D" id="3.40.50.300">
    <property type="entry name" value="P-loop containing nucleotide triphosphate hydrolases"/>
    <property type="match status" value="1"/>
</dbReference>
<organism evidence="3 4">
    <name type="scientific">Microbacterium pumilum</name>
    <dbReference type="NCBI Taxonomy" id="344165"/>
    <lineage>
        <taxon>Bacteria</taxon>
        <taxon>Bacillati</taxon>
        <taxon>Actinomycetota</taxon>
        <taxon>Actinomycetes</taxon>
        <taxon>Micrococcales</taxon>
        <taxon>Microbacteriaceae</taxon>
        <taxon>Microbacterium</taxon>
    </lineage>
</organism>
<dbReference type="EMBL" id="BAAAOH010000001">
    <property type="protein sequence ID" value="GAA1982182.1"/>
    <property type="molecule type" value="Genomic_DNA"/>
</dbReference>
<evidence type="ECO:0000313" key="4">
    <source>
        <dbReference type="Proteomes" id="UP001500326"/>
    </source>
</evidence>
<dbReference type="Proteomes" id="UP001500326">
    <property type="component" value="Unassembled WGS sequence"/>
</dbReference>
<feature type="domain" description="DUF4062" evidence="1">
    <location>
        <begin position="17"/>
        <end position="98"/>
    </location>
</feature>
<dbReference type="SUPFAM" id="SSF52540">
    <property type="entry name" value="P-loop containing nucleoside triphosphate hydrolases"/>
    <property type="match status" value="1"/>
</dbReference>
<dbReference type="RefSeq" id="WP_344060023.1">
    <property type="nucleotide sequence ID" value="NZ_BAAAOH010000001.1"/>
</dbReference>
<keyword evidence="4" id="KW-1185">Reference proteome</keyword>
<evidence type="ECO:0000259" key="2">
    <source>
        <dbReference type="Pfam" id="PF25872"/>
    </source>
</evidence>
<dbReference type="Gene3D" id="1.25.40.10">
    <property type="entry name" value="Tetratricopeptide repeat domain"/>
    <property type="match status" value="1"/>
</dbReference>
<dbReference type="InterPro" id="IPR027417">
    <property type="entry name" value="P-loop_NTPase"/>
</dbReference>
<evidence type="ECO:0008006" key="5">
    <source>
        <dbReference type="Google" id="ProtNLM"/>
    </source>
</evidence>
<evidence type="ECO:0000259" key="1">
    <source>
        <dbReference type="Pfam" id="PF13271"/>
    </source>
</evidence>
<dbReference type="InterPro" id="IPR025139">
    <property type="entry name" value="DUF4062"/>
</dbReference>
<dbReference type="Pfam" id="PF13271">
    <property type="entry name" value="DUF4062"/>
    <property type="match status" value="1"/>
</dbReference>
<dbReference type="InterPro" id="IPR058852">
    <property type="entry name" value="HTH_77"/>
</dbReference>
<feature type="domain" description="Winged helix-turn-helix" evidence="2">
    <location>
        <begin position="441"/>
        <end position="515"/>
    </location>
</feature>
<dbReference type="PANTHER" id="PTHR47691">
    <property type="entry name" value="REGULATOR-RELATED"/>
    <property type="match status" value="1"/>
</dbReference>
<sequence>MSALPGPGIRTPDQRLRVFVSSTLRELADERRAARAAIERIHLAPVMFELGARPHPPRALYRSYLAQSDVFVGIYAESYGWVAPDEEVSGLEDEYNLAPATMPKLIYIKSTERRDERLTELIARIRSDDTAAYLPFETSGQLEEQLVGDLATLLAERFDAASATPPAAPQTEPAHAARVPAAYSRIIGRDREVAEVVELVSSGRDRVVTLLGPGGIGKSRLAIETAAAAGSRFPDGTAFIALENVLEPDLVLPTIAYGLGIRDSSERPLEERLALALHGRRVLIILDNFEQLVDAAPEIVRLYDLAPDAVFLVTSRIVLRIRGERVYEVPPLSAMDSAAPDSVTRAAGSPAVELFVERARAVKPDFSLTQLNTPAVVAICQALDGLPLAIELAAARMRLLTPAAVLQRLDTRLRLLVDSSRDVPQRQRTLRATIEWSTGLLAEDERRLLWDLGVFSAGFTFEALESIGAGRPWEPRMIEGLEALVDGSLVSQSDVSGEPVFGMLATVREYAVEQLGELGEERVMRDAHAAYIDALTRRVAPELGGPSQREAAGRLDLERGNLRTAVRHLADIGNADLATDIAWRLYLYWWLRGLFYEVRRWMDELMERVPDASDHARAVAEFYHLWSEMWTTNEGAQVIAAFDETADLFAASGDDLGVTMAQATRGLAQVTLGQPDDDTLPLLEKSAESFHREGLRWGETLAHIALGRVAWSRSQTDEANRQFGAALAAAEAGGDPFTQTVARHHLARVRLLSGDMETAARGFSEAMRVSLSLDHEEGIAYAIEGLCAVAASRGDAEVAATLAGAAETTRQRITMYDAPQFVYHTRFLDAATTAANIDDVRRATERGREMSAAEAAEFAFAHVAVSHG</sequence>
<comment type="caution">
    <text evidence="3">The sequence shown here is derived from an EMBL/GenBank/DDBJ whole genome shotgun (WGS) entry which is preliminary data.</text>
</comment>
<proteinExistence type="predicted"/>
<gene>
    <name evidence="3" type="ORF">GCM10009777_14910</name>
</gene>
<dbReference type="PANTHER" id="PTHR47691:SF3">
    <property type="entry name" value="HTH-TYPE TRANSCRIPTIONAL REGULATOR RV0890C-RELATED"/>
    <property type="match status" value="1"/>
</dbReference>
<dbReference type="InterPro" id="IPR011990">
    <property type="entry name" value="TPR-like_helical_dom_sf"/>
</dbReference>
<protein>
    <recommendedName>
        <fullName evidence="5">DUF4062 domain-containing protein</fullName>
    </recommendedName>
</protein>
<evidence type="ECO:0000313" key="3">
    <source>
        <dbReference type="EMBL" id="GAA1982182.1"/>
    </source>
</evidence>